<dbReference type="InterPro" id="IPR002646">
    <property type="entry name" value="PolA_pol_head_dom"/>
</dbReference>
<evidence type="ECO:0000256" key="8">
    <source>
        <dbReference type="ARBA" id="ARBA00022840"/>
    </source>
</evidence>
<evidence type="ECO:0000256" key="9">
    <source>
        <dbReference type="ARBA" id="ARBA00022842"/>
    </source>
</evidence>
<evidence type="ECO:0000259" key="13">
    <source>
        <dbReference type="Pfam" id="PF12627"/>
    </source>
</evidence>
<sequence>MNSKEWQAAFEVIATLQQAGFEAYVVGGAVRDTLLGKAVSDVDVATSALPLEVKPLFATTVDVGIEHGTVLIVHPLAPVEVTTFRVDGEYTDHRRPEQVQFVRELREDLARRDFTINAMALKPDGTVIDYFNGQQDLQQQVIRAVGNAKERFAEDALRMLRAVRFTAQLGFTVAPDTEQAMVQHAQDLQFVAIERVKQELDKMLVGKHVTAAIALMQETSIADVLPGVWHAQKWFGFIPRTVVEGWAYMLHFNRTQLELMQQYRLTNKEKRAVKQLLLAFDILVERGFTRTDYYTFDEATLVGAVHMARHFAAVNTTEQEVLAYKQALPIQSRQELAVNGNDLQEWRNEKPGKWLQQALATIERAVVYGEVENTKQHIRSWYCNDNDER</sequence>
<keyword evidence="9 11" id="KW-0460">Magnesium</keyword>
<dbReference type="EC" id="2.7.7.72" evidence="11"/>
<feature type="binding site" evidence="11">
    <location>
        <position position="28"/>
    </location>
    <ligand>
        <name>ATP</name>
        <dbReference type="ChEBI" id="CHEBI:30616"/>
    </ligand>
</feature>
<keyword evidence="8 11" id="KW-0067">ATP-binding</keyword>
<feature type="binding site" evidence="11">
    <location>
        <position position="28"/>
    </location>
    <ligand>
        <name>CTP</name>
        <dbReference type="ChEBI" id="CHEBI:37563"/>
    </ligand>
</feature>
<dbReference type="PANTHER" id="PTHR46173">
    <property type="entry name" value="CCA TRNA NUCLEOTIDYLTRANSFERASE 1, MITOCHONDRIAL"/>
    <property type="match status" value="1"/>
</dbReference>
<evidence type="ECO:0000259" key="14">
    <source>
        <dbReference type="Pfam" id="PF13735"/>
    </source>
</evidence>
<comment type="miscellaneous">
    <text evidence="11">A single active site specifically recognizes both ATP and CTP and is responsible for their addition.</text>
</comment>
<evidence type="ECO:0000256" key="2">
    <source>
        <dbReference type="ARBA" id="ARBA00022679"/>
    </source>
</evidence>
<evidence type="ECO:0000256" key="3">
    <source>
        <dbReference type="ARBA" id="ARBA00022694"/>
    </source>
</evidence>
<evidence type="ECO:0000256" key="1">
    <source>
        <dbReference type="ARBA" id="ARBA00001946"/>
    </source>
</evidence>
<dbReference type="InterPro" id="IPR032810">
    <property type="entry name" value="CCA-adding_enz_C"/>
</dbReference>
<feature type="binding site" evidence="11">
    <location>
        <position position="31"/>
    </location>
    <ligand>
        <name>ATP</name>
        <dbReference type="ChEBI" id="CHEBI:30616"/>
    </ligand>
</feature>
<dbReference type="GO" id="GO:0001680">
    <property type="term" value="P:tRNA 3'-terminal CCA addition"/>
    <property type="evidence" value="ECO:0007669"/>
    <property type="project" value="UniProtKB-UniRule"/>
</dbReference>
<feature type="binding site" evidence="11">
    <location>
        <position position="112"/>
    </location>
    <ligand>
        <name>CTP</name>
        <dbReference type="ChEBI" id="CHEBI:37563"/>
    </ligand>
</feature>
<evidence type="ECO:0000256" key="11">
    <source>
        <dbReference type="HAMAP-Rule" id="MF_01263"/>
    </source>
</evidence>
<dbReference type="PANTHER" id="PTHR46173:SF1">
    <property type="entry name" value="CCA TRNA NUCLEOTIDYLTRANSFERASE 1, MITOCHONDRIAL"/>
    <property type="match status" value="1"/>
</dbReference>
<dbReference type="InterPro" id="IPR023068">
    <property type="entry name" value="CCA-adding_enz_firmicutes"/>
</dbReference>
<feature type="binding site" evidence="11">
    <location>
        <position position="164"/>
    </location>
    <ligand>
        <name>ATP</name>
        <dbReference type="ChEBI" id="CHEBI:30616"/>
    </ligand>
</feature>
<feature type="domain" description="tRNA nucleotidyltransferase/poly(A) polymerase RNA and SrmB- binding" evidence="13">
    <location>
        <begin position="170"/>
        <end position="229"/>
    </location>
</feature>
<dbReference type="SUPFAM" id="SSF81891">
    <property type="entry name" value="Poly A polymerase C-terminal region-like"/>
    <property type="match status" value="1"/>
</dbReference>
<dbReference type="Gene3D" id="1.10.246.80">
    <property type="match status" value="1"/>
</dbReference>
<gene>
    <name evidence="11 15" type="primary">cca</name>
    <name evidence="15" type="ORF">BN1050_02173</name>
</gene>
<evidence type="ECO:0000256" key="7">
    <source>
        <dbReference type="ARBA" id="ARBA00022800"/>
    </source>
</evidence>
<dbReference type="GO" id="GO:0000287">
    <property type="term" value="F:magnesium ion binding"/>
    <property type="evidence" value="ECO:0007669"/>
    <property type="project" value="UniProtKB-UniRule"/>
</dbReference>
<dbReference type="PATRIC" id="fig|1461583.4.peg.2092"/>
<evidence type="ECO:0000256" key="10">
    <source>
        <dbReference type="ARBA" id="ARBA00022884"/>
    </source>
</evidence>
<comment type="catalytic activity">
    <reaction evidence="11">
        <text>a tRNA with a 3' CCA end + 2 CTP + ATP = a tRNA with a 3' CCACCA end + 3 diphosphate</text>
        <dbReference type="Rhea" id="RHEA:76235"/>
        <dbReference type="Rhea" id="RHEA-COMP:10468"/>
        <dbReference type="Rhea" id="RHEA-COMP:18655"/>
        <dbReference type="ChEBI" id="CHEBI:30616"/>
        <dbReference type="ChEBI" id="CHEBI:33019"/>
        <dbReference type="ChEBI" id="CHEBI:37563"/>
        <dbReference type="ChEBI" id="CHEBI:83071"/>
        <dbReference type="ChEBI" id="CHEBI:195187"/>
    </reaction>
</comment>
<comment type="cofactor">
    <cofactor evidence="1 11">
        <name>Mg(2+)</name>
        <dbReference type="ChEBI" id="CHEBI:18420"/>
    </cofactor>
</comment>
<keyword evidence="5 11" id="KW-0479">Metal-binding</keyword>
<dbReference type="HOGENOM" id="CLU_015961_3_0_9"/>
<dbReference type="GO" id="GO:0160016">
    <property type="term" value="F:CCACCA tRNA nucleotidyltransferase activity"/>
    <property type="evidence" value="ECO:0007669"/>
    <property type="project" value="RHEA"/>
</dbReference>
<dbReference type="InterPro" id="IPR043519">
    <property type="entry name" value="NT_sf"/>
</dbReference>
<keyword evidence="4 11" id="KW-0548">Nucleotidyltransferase</keyword>
<feature type="binding site" evidence="11">
    <location>
        <position position="112"/>
    </location>
    <ligand>
        <name>ATP</name>
        <dbReference type="ChEBI" id="CHEBI:30616"/>
    </ligand>
</feature>
<dbReference type="Pfam" id="PF12627">
    <property type="entry name" value="PolyA_pol_RNAbd"/>
    <property type="match status" value="1"/>
</dbReference>
<dbReference type="Pfam" id="PF13735">
    <property type="entry name" value="tRNA_NucTran2_2"/>
    <property type="match status" value="1"/>
</dbReference>
<feature type="binding site" evidence="11">
    <location>
        <position position="158"/>
    </location>
    <ligand>
        <name>CTP</name>
        <dbReference type="ChEBI" id="CHEBI:37563"/>
    </ligand>
</feature>
<accession>A0A078MBR1</accession>
<keyword evidence="7 11" id="KW-0692">RNA repair</keyword>
<dbReference type="CDD" id="cd05398">
    <property type="entry name" value="NT_ClassII-CCAase"/>
    <property type="match status" value="1"/>
</dbReference>
<dbReference type="InterPro" id="IPR032828">
    <property type="entry name" value="PolyA_RNA-bd"/>
</dbReference>
<evidence type="ECO:0000256" key="4">
    <source>
        <dbReference type="ARBA" id="ARBA00022695"/>
    </source>
</evidence>
<feature type="binding site" evidence="11">
    <location>
        <position position="161"/>
    </location>
    <ligand>
        <name>ATP</name>
        <dbReference type="ChEBI" id="CHEBI:30616"/>
    </ligand>
</feature>
<evidence type="ECO:0000259" key="12">
    <source>
        <dbReference type="Pfam" id="PF01743"/>
    </source>
</evidence>
<dbReference type="Pfam" id="PF01743">
    <property type="entry name" value="PolyA_pol"/>
    <property type="match status" value="1"/>
</dbReference>
<dbReference type="Gene3D" id="3.30.460.10">
    <property type="entry name" value="Beta Polymerase, domain 2"/>
    <property type="match status" value="1"/>
</dbReference>
<comment type="similarity">
    <text evidence="11">Belongs to the tRNA nucleotidyltransferase/poly(A) polymerase family. Bacterial CCA-adding enzyme type 3 subfamily.</text>
</comment>
<dbReference type="SUPFAM" id="SSF81301">
    <property type="entry name" value="Nucleotidyltransferase"/>
    <property type="match status" value="1"/>
</dbReference>
<feature type="binding site" evidence="11">
    <location>
        <position position="161"/>
    </location>
    <ligand>
        <name>CTP</name>
        <dbReference type="ChEBI" id="CHEBI:37563"/>
    </ligand>
</feature>
<dbReference type="GO" id="GO:0042245">
    <property type="term" value="P:RNA repair"/>
    <property type="evidence" value="ECO:0007669"/>
    <property type="project" value="UniProtKB-KW"/>
</dbReference>
<keyword evidence="2 11" id="KW-0808">Transferase</keyword>
<feature type="domain" description="CCA-adding enzyme C-terminal" evidence="14">
    <location>
        <begin position="246"/>
        <end position="381"/>
    </location>
</feature>
<comment type="function">
    <text evidence="11">Catalyzes the addition and repair of the essential 3'-terminal CCA sequence in tRNAs without using a nucleic acid template. Adds these three nucleotides in the order of C, C, and A to the tRNA nucleotide-73, using CTP and ATP as substrates and producing inorganic pyrophosphate. tRNA 3'-terminal CCA addition is required both for tRNA processing and repair. Also involved in tRNA surveillance by mediating tandem CCA addition to generate a CCACCA at the 3' terminus of unstable tRNAs. While stable tRNAs receive only 3'-terminal CCA, unstable tRNAs are marked with CCACCA and rapidly degraded.</text>
</comment>
<dbReference type="InterPro" id="IPR050264">
    <property type="entry name" value="Bact_CCA-adding_enz_type3_sf"/>
</dbReference>
<reference evidence="15" key="1">
    <citation type="submission" date="2014-07" db="EMBL/GenBank/DDBJ databases">
        <authorList>
            <person name="Urmite Genomes Urmite Genomes"/>
        </authorList>
    </citation>
    <scope>NUCLEOTIDE SEQUENCE</scope>
    <source>
        <strain evidence="15">13S34_air</strain>
    </source>
</reference>
<dbReference type="Gene3D" id="1.10.3090.10">
    <property type="entry name" value="cca-adding enzyme, domain 2"/>
    <property type="match status" value="1"/>
</dbReference>
<dbReference type="AlphaFoldDB" id="A0A078MBR1"/>
<feature type="binding site" evidence="11">
    <location>
        <position position="43"/>
    </location>
    <ligand>
        <name>Mg(2+)</name>
        <dbReference type="ChEBI" id="CHEBI:18420"/>
    </ligand>
</feature>
<dbReference type="NCBIfam" id="NF009814">
    <property type="entry name" value="PRK13299.1"/>
    <property type="match status" value="1"/>
</dbReference>
<feature type="binding site" evidence="11">
    <location>
        <position position="164"/>
    </location>
    <ligand>
        <name>CTP</name>
        <dbReference type="ChEBI" id="CHEBI:37563"/>
    </ligand>
</feature>
<keyword evidence="6 11" id="KW-0547">Nucleotide-binding</keyword>
<evidence type="ECO:0000313" key="15">
    <source>
        <dbReference type="EMBL" id="CEA04848.1"/>
    </source>
</evidence>
<feature type="binding site" evidence="11">
    <location>
        <position position="158"/>
    </location>
    <ligand>
        <name>ATP</name>
        <dbReference type="ChEBI" id="CHEBI:30616"/>
    </ligand>
</feature>
<keyword evidence="10 11" id="KW-0694">RNA-binding</keyword>
<dbReference type="GO" id="GO:0004810">
    <property type="term" value="F:CCA tRNA nucleotidyltransferase activity"/>
    <property type="evidence" value="ECO:0007669"/>
    <property type="project" value="UniProtKB-UniRule"/>
</dbReference>
<feature type="binding site" evidence="11">
    <location>
        <position position="41"/>
    </location>
    <ligand>
        <name>Mg(2+)</name>
        <dbReference type="ChEBI" id="CHEBI:18420"/>
    </ligand>
</feature>
<evidence type="ECO:0000256" key="5">
    <source>
        <dbReference type="ARBA" id="ARBA00022723"/>
    </source>
</evidence>
<dbReference type="HAMAP" id="MF_01263">
    <property type="entry name" value="CCA_bact_type3"/>
    <property type="match status" value="1"/>
</dbReference>
<dbReference type="GO" id="GO:0005524">
    <property type="term" value="F:ATP binding"/>
    <property type="evidence" value="ECO:0007669"/>
    <property type="project" value="UniProtKB-UniRule"/>
</dbReference>
<keyword evidence="3 11" id="KW-0819">tRNA processing</keyword>
<organism evidence="15">
    <name type="scientific">Metalysinibacillus saudimassiliensis</name>
    <dbReference type="NCBI Taxonomy" id="1461583"/>
    <lineage>
        <taxon>Bacteria</taxon>
        <taxon>Bacillati</taxon>
        <taxon>Bacillota</taxon>
        <taxon>Bacilli</taxon>
        <taxon>Bacillales</taxon>
        <taxon>Caryophanaceae</taxon>
        <taxon>Metalysinibacillus</taxon>
    </lineage>
</organism>
<dbReference type="EMBL" id="LN483076">
    <property type="protein sequence ID" value="CEA04848.1"/>
    <property type="molecule type" value="Genomic_DNA"/>
</dbReference>
<protein>
    <recommendedName>
        <fullName evidence="11">CCA-adding enzyme</fullName>
        <ecNumber evidence="11">2.7.7.72</ecNumber>
    </recommendedName>
    <alternativeName>
        <fullName evidence="11">CCA tRNA nucleotidyltransferase</fullName>
    </alternativeName>
    <alternativeName>
        <fullName evidence="11">tRNA CCA-pyrophosphorylase</fullName>
    </alternativeName>
    <alternativeName>
        <fullName evidence="11">tRNA adenylyl-/cytidylyl- transferase</fullName>
    </alternativeName>
    <alternativeName>
        <fullName evidence="11">tRNA nucleotidyltransferase</fullName>
    </alternativeName>
    <alternativeName>
        <fullName evidence="11">tRNA-NT</fullName>
    </alternativeName>
</protein>
<evidence type="ECO:0000256" key="6">
    <source>
        <dbReference type="ARBA" id="ARBA00022741"/>
    </source>
</evidence>
<proteinExistence type="inferred from homology"/>
<feature type="domain" description="Poly A polymerase head" evidence="12">
    <location>
        <begin position="23"/>
        <end position="143"/>
    </location>
</feature>
<comment type="subunit">
    <text evidence="11">Homodimer.</text>
</comment>
<dbReference type="GO" id="GO:0000049">
    <property type="term" value="F:tRNA binding"/>
    <property type="evidence" value="ECO:0007669"/>
    <property type="project" value="UniProtKB-UniRule"/>
</dbReference>
<feature type="binding site" evidence="11">
    <location>
        <position position="31"/>
    </location>
    <ligand>
        <name>CTP</name>
        <dbReference type="ChEBI" id="CHEBI:37563"/>
    </ligand>
</feature>
<name>A0A078MBR1_9BACL</name>
<feature type="binding site" evidence="11">
    <location>
        <position position="155"/>
    </location>
    <ligand>
        <name>CTP</name>
        <dbReference type="ChEBI" id="CHEBI:37563"/>
    </ligand>
</feature>
<comment type="catalytic activity">
    <reaction evidence="11">
        <text>a tRNA precursor + 2 CTP + ATP = a tRNA with a 3' CCA end + 3 diphosphate</text>
        <dbReference type="Rhea" id="RHEA:14433"/>
        <dbReference type="Rhea" id="RHEA-COMP:10465"/>
        <dbReference type="Rhea" id="RHEA-COMP:10468"/>
        <dbReference type="ChEBI" id="CHEBI:30616"/>
        <dbReference type="ChEBI" id="CHEBI:33019"/>
        <dbReference type="ChEBI" id="CHEBI:37563"/>
        <dbReference type="ChEBI" id="CHEBI:74896"/>
        <dbReference type="ChEBI" id="CHEBI:83071"/>
        <dbReference type="EC" id="2.7.7.72"/>
    </reaction>
</comment>
<feature type="binding site" evidence="11">
    <location>
        <position position="155"/>
    </location>
    <ligand>
        <name>ATP</name>
        <dbReference type="ChEBI" id="CHEBI:30616"/>
    </ligand>
</feature>